<dbReference type="InterPro" id="IPR027417">
    <property type="entry name" value="P-loop_NTPase"/>
</dbReference>
<dbReference type="Gene3D" id="3.40.50.300">
    <property type="entry name" value="P-loop containing nucleotide triphosphate hydrolases"/>
    <property type="match status" value="1"/>
</dbReference>
<evidence type="ECO:0000313" key="7">
    <source>
        <dbReference type="Proteomes" id="UP001314169"/>
    </source>
</evidence>
<accession>A0ABN9Z7B7</accession>
<keyword evidence="3" id="KW-0342">GTP-binding</keyword>
<dbReference type="InterPro" id="IPR006703">
    <property type="entry name" value="G_AIG1"/>
</dbReference>
<dbReference type="EMBL" id="OY882868">
    <property type="protein sequence ID" value="CAK6434236.1"/>
    <property type="molecule type" value="Genomic_DNA"/>
</dbReference>
<keyword evidence="4" id="KW-0175">Coiled coil</keyword>
<dbReference type="PROSITE" id="PS51720">
    <property type="entry name" value="G_AIG1"/>
    <property type="match status" value="1"/>
</dbReference>
<proteinExistence type="inferred from homology"/>
<dbReference type="PANTHER" id="PTHR10903">
    <property type="entry name" value="GTPASE, IMAP FAMILY MEMBER-RELATED"/>
    <property type="match status" value="1"/>
</dbReference>
<organism evidence="6 7">
    <name type="scientific">Pipistrellus nathusii</name>
    <name type="common">Nathusius' pipistrelle</name>
    <dbReference type="NCBI Taxonomy" id="59473"/>
    <lineage>
        <taxon>Eukaryota</taxon>
        <taxon>Metazoa</taxon>
        <taxon>Chordata</taxon>
        <taxon>Craniata</taxon>
        <taxon>Vertebrata</taxon>
        <taxon>Euteleostomi</taxon>
        <taxon>Mammalia</taxon>
        <taxon>Eutheria</taxon>
        <taxon>Laurasiatheria</taxon>
        <taxon>Chiroptera</taxon>
        <taxon>Yangochiroptera</taxon>
        <taxon>Vespertilionidae</taxon>
        <taxon>Pipistrellus</taxon>
    </lineage>
</organism>
<comment type="similarity">
    <text evidence="1">Belongs to the TRAFAC class TrmE-Era-EngA-EngB-Septin-like GTPase superfamily. AIG1/Toc34/Toc159-like paraseptin GTPase family. IAN subfamily.</text>
</comment>
<reference evidence="6" key="1">
    <citation type="submission" date="2023-12" db="EMBL/GenBank/DDBJ databases">
        <authorList>
            <person name="Brown T."/>
        </authorList>
    </citation>
    <scope>NUCLEOTIDE SEQUENCE</scope>
</reference>
<dbReference type="PANTHER" id="PTHR10903:SF170">
    <property type="entry name" value="GTPASE IMAP FAMILY MEMBER 7"/>
    <property type="match status" value="1"/>
</dbReference>
<keyword evidence="2" id="KW-0547">Nucleotide-binding</keyword>
<dbReference type="Proteomes" id="UP001314169">
    <property type="component" value="Chromosome 11"/>
</dbReference>
<evidence type="ECO:0000256" key="4">
    <source>
        <dbReference type="SAM" id="Coils"/>
    </source>
</evidence>
<name>A0ABN9Z7B7_PIPNA</name>
<evidence type="ECO:0000259" key="5">
    <source>
        <dbReference type="PROSITE" id="PS51720"/>
    </source>
</evidence>
<dbReference type="InterPro" id="IPR045058">
    <property type="entry name" value="GIMA/IAN/Toc"/>
</dbReference>
<feature type="coiled-coil region" evidence="4">
    <location>
        <begin position="170"/>
        <end position="269"/>
    </location>
</feature>
<evidence type="ECO:0000313" key="6">
    <source>
        <dbReference type="EMBL" id="CAK6434236.1"/>
    </source>
</evidence>
<dbReference type="Pfam" id="PF04548">
    <property type="entry name" value="AIG1"/>
    <property type="match status" value="1"/>
</dbReference>
<keyword evidence="7" id="KW-1185">Reference proteome</keyword>
<protein>
    <recommendedName>
        <fullName evidence="5">AIG1-type G domain-containing protein</fullName>
    </recommendedName>
</protein>
<evidence type="ECO:0000256" key="1">
    <source>
        <dbReference type="ARBA" id="ARBA00008535"/>
    </source>
</evidence>
<evidence type="ECO:0000256" key="2">
    <source>
        <dbReference type="ARBA" id="ARBA00022741"/>
    </source>
</evidence>
<gene>
    <name evidence="6" type="ORF">MPIPNATIZW_LOCUS2542</name>
</gene>
<dbReference type="CDD" id="cd01852">
    <property type="entry name" value="AIG1"/>
    <property type="match status" value="1"/>
</dbReference>
<feature type="domain" description="AIG1-type G" evidence="5">
    <location>
        <begin position="6"/>
        <end position="209"/>
    </location>
</feature>
<sequence>MAGLEDNTLRMVLVGKTGSGKSATGNSILGREAFTSKIAAQAVTKKCQRVIENWKGRKLFVVDTPGLFDTKETLKTTCKRITECALLSYPGPHAIILVLQLGRYTAEEQKTVALIKNLFGEKAMKHMIILFTRKDELGDQTLHEFIEASGVNLQSMIKECGNHCCAFNNRSRDEAEKEAQLQELVKLIEEVVQENGGAHFSDAIYQNIGEKLQCQEKALKEIYADQLQKEIKLLEEQLAKGKISEQERMEKKKSRMEYYNESIENIREEAERNIFKDSVNWIWNSYSKVWNLF</sequence>
<evidence type="ECO:0000256" key="3">
    <source>
        <dbReference type="ARBA" id="ARBA00023134"/>
    </source>
</evidence>
<dbReference type="SUPFAM" id="SSF52540">
    <property type="entry name" value="P-loop containing nucleoside triphosphate hydrolases"/>
    <property type="match status" value="1"/>
</dbReference>